<name>A0ABW3I5W5_9PAST</name>
<comment type="caution">
    <text evidence="2">The sequence shown here is derived from an EMBL/GenBank/DDBJ whole genome shotgun (WGS) entry which is preliminary data.</text>
</comment>
<gene>
    <name evidence="2" type="ORF">ACFQ02_00310</name>
</gene>
<keyword evidence="1" id="KW-0812">Transmembrane</keyword>
<proteinExistence type="predicted"/>
<accession>A0ABW3I5W5</accession>
<evidence type="ECO:0000256" key="1">
    <source>
        <dbReference type="SAM" id="Phobius"/>
    </source>
</evidence>
<protein>
    <submittedName>
        <fullName evidence="2">Uncharacterized protein</fullName>
    </submittedName>
</protein>
<reference evidence="3" key="1">
    <citation type="journal article" date="2019" name="Int. J. Syst. Evol. Microbiol.">
        <title>The Global Catalogue of Microorganisms (GCM) 10K type strain sequencing project: providing services to taxonomists for standard genome sequencing and annotation.</title>
        <authorList>
            <consortium name="The Broad Institute Genomics Platform"/>
            <consortium name="The Broad Institute Genome Sequencing Center for Infectious Disease"/>
            <person name="Wu L."/>
            <person name="Ma J."/>
        </authorList>
    </citation>
    <scope>NUCLEOTIDE SEQUENCE [LARGE SCALE GENOMIC DNA]</scope>
    <source>
        <strain evidence="3">CCUG 61707</strain>
    </source>
</reference>
<evidence type="ECO:0000313" key="2">
    <source>
        <dbReference type="EMBL" id="MFD0965311.1"/>
    </source>
</evidence>
<dbReference type="EMBL" id="JBHTJN010000001">
    <property type="protein sequence ID" value="MFD0965311.1"/>
    <property type="molecule type" value="Genomic_DNA"/>
</dbReference>
<sequence length="71" mass="7869">MVELTLTIDAWSKIADDIAKVAMLAIPVMLYGNETLAIKIINALLLSFSAYSALLISRHLRKSKHKQGETQ</sequence>
<organism evidence="2 3">
    <name type="scientific">Seminibacterium arietis</name>
    <dbReference type="NCBI Taxonomy" id="1173502"/>
    <lineage>
        <taxon>Bacteria</taxon>
        <taxon>Pseudomonadati</taxon>
        <taxon>Pseudomonadota</taxon>
        <taxon>Gammaproteobacteria</taxon>
        <taxon>Pasteurellales</taxon>
        <taxon>Pasteurellaceae</taxon>
        <taxon>Seminibacterium</taxon>
    </lineage>
</organism>
<keyword evidence="1" id="KW-0472">Membrane</keyword>
<keyword evidence="3" id="KW-1185">Reference proteome</keyword>
<evidence type="ECO:0000313" key="3">
    <source>
        <dbReference type="Proteomes" id="UP001596996"/>
    </source>
</evidence>
<feature type="transmembrane region" description="Helical" evidence="1">
    <location>
        <begin position="36"/>
        <end position="56"/>
    </location>
</feature>
<keyword evidence="1" id="KW-1133">Transmembrane helix</keyword>
<dbReference type="Proteomes" id="UP001596996">
    <property type="component" value="Unassembled WGS sequence"/>
</dbReference>
<dbReference type="RefSeq" id="WP_380817833.1">
    <property type="nucleotide sequence ID" value="NZ_JBHTJN010000001.1"/>
</dbReference>